<dbReference type="PROSITE" id="PS51480">
    <property type="entry name" value="DHAL"/>
    <property type="match status" value="1"/>
</dbReference>
<reference evidence="7 8" key="1">
    <citation type="submission" date="2017-09" db="EMBL/GenBank/DDBJ databases">
        <title>Bacterial strain isolated from the female urinary microbiota.</title>
        <authorList>
            <person name="Thomas-White K."/>
            <person name="Kumar N."/>
            <person name="Forster S."/>
            <person name="Putonti C."/>
            <person name="Lawley T."/>
            <person name="Wolfe A.J."/>
        </authorList>
    </citation>
    <scope>NUCLEOTIDE SEQUENCE [LARGE SCALE GENOMIC DNA]</scope>
    <source>
        <strain evidence="7 8">UMB0908</strain>
    </source>
</reference>
<dbReference type="EMBL" id="PNHF01000017">
    <property type="protein sequence ID" value="PMC62019.1"/>
    <property type="molecule type" value="Genomic_DNA"/>
</dbReference>
<sequence>MSSFYDDASSPYHLGLAGLVAGRPDITWDDRGFLGTSAPADGVGVISGGGSGHEPLHAGFLGRGMLGAVCPGHIFTSPNARQILAATRATDSGSGVVHVVKNYTGDVMNFGVAAAMAEDEGISVETVLVDDDVATDVGDGDSSPGRRGTAAAILVEKACGEASARGMALSDVADIGRSVAARSRSIAVSLTGATTPGAEESFKLSADEVEFGVGIHGERGVERRTRTSITDTVSEMIDRIHAAAGSPDRVLLLVNGLGGTAGLELSAILAVACKDLERRGVRIDRTMCGSFVTAWDMNGFSLTVAGVDDDLLELLDAPTSAPAWAPPAPYHGVPDVSDATVNELPAADSGPEQKKLSAWVGRVLDAFDELTALDRQAGDGDFGVNMKEALAPFDLPLRGTVAEALRAIAESYLVRAGGTSGAVFGLFFSSMGASAGDAASIDDVDIAAASRAGLDAIVELGGAKVGDNTVVDAIDPATRALEAGDSLAEAAKAADEGAEATAATAASKGRASYVGDAAKGVIDPGALVMAWFYEELAR</sequence>
<dbReference type="SUPFAM" id="SSF82549">
    <property type="entry name" value="DAK1/DegV-like"/>
    <property type="match status" value="1"/>
</dbReference>
<dbReference type="InterPro" id="IPR004007">
    <property type="entry name" value="DhaL_dom"/>
</dbReference>
<dbReference type="InterPro" id="IPR004006">
    <property type="entry name" value="DhaK_dom"/>
</dbReference>
<dbReference type="InterPro" id="IPR036117">
    <property type="entry name" value="DhaL_dom_sf"/>
</dbReference>
<evidence type="ECO:0000256" key="4">
    <source>
        <dbReference type="ARBA" id="ARBA00022840"/>
    </source>
</evidence>
<keyword evidence="3 7" id="KW-0418">Kinase</keyword>
<keyword evidence="4" id="KW-0067">ATP-binding</keyword>
<dbReference type="GO" id="GO:0004371">
    <property type="term" value="F:glycerone kinase activity"/>
    <property type="evidence" value="ECO:0007669"/>
    <property type="project" value="InterPro"/>
</dbReference>
<dbReference type="Gene3D" id="3.30.1180.20">
    <property type="entry name" value="Dihydroxyacetone kinase, domain 2"/>
    <property type="match status" value="1"/>
</dbReference>
<keyword evidence="2" id="KW-0547">Nucleotide-binding</keyword>
<feature type="domain" description="DhaL" evidence="5">
    <location>
        <begin position="350"/>
        <end position="538"/>
    </location>
</feature>
<evidence type="ECO:0000259" key="5">
    <source>
        <dbReference type="PROSITE" id="PS51480"/>
    </source>
</evidence>
<dbReference type="SUPFAM" id="SSF101473">
    <property type="entry name" value="DhaL-like"/>
    <property type="match status" value="1"/>
</dbReference>
<dbReference type="GO" id="GO:0005524">
    <property type="term" value="F:ATP binding"/>
    <property type="evidence" value="ECO:0007669"/>
    <property type="project" value="UniProtKB-KW"/>
</dbReference>
<dbReference type="NCBIfam" id="NF011049">
    <property type="entry name" value="PRK14479.1"/>
    <property type="match status" value="1"/>
</dbReference>
<dbReference type="PANTHER" id="PTHR28629:SF4">
    <property type="entry name" value="TRIOKINASE_FMN CYCLASE"/>
    <property type="match status" value="1"/>
</dbReference>
<name>A0A2N6SY74_9CORY</name>
<dbReference type="Pfam" id="PF02733">
    <property type="entry name" value="Dak1"/>
    <property type="match status" value="1"/>
</dbReference>
<dbReference type="GO" id="GO:0019563">
    <property type="term" value="P:glycerol catabolic process"/>
    <property type="evidence" value="ECO:0007669"/>
    <property type="project" value="TreeGrafter"/>
</dbReference>
<evidence type="ECO:0000259" key="6">
    <source>
        <dbReference type="PROSITE" id="PS51481"/>
    </source>
</evidence>
<evidence type="ECO:0000256" key="1">
    <source>
        <dbReference type="ARBA" id="ARBA00022679"/>
    </source>
</evidence>
<keyword evidence="1" id="KW-0808">Transferase</keyword>
<gene>
    <name evidence="7" type="ORF">CJ204_08160</name>
</gene>
<dbReference type="GO" id="GO:0005829">
    <property type="term" value="C:cytosol"/>
    <property type="evidence" value="ECO:0007669"/>
    <property type="project" value="TreeGrafter"/>
</dbReference>
<dbReference type="FunFam" id="3.30.1180.20:FF:000001">
    <property type="entry name" value="Dihydroxyacetone kinase 1"/>
    <property type="match status" value="1"/>
</dbReference>
<proteinExistence type="predicted"/>
<protein>
    <submittedName>
        <fullName evidence="7">Dihydroxyacetone kinase</fullName>
    </submittedName>
</protein>
<evidence type="ECO:0000256" key="3">
    <source>
        <dbReference type="ARBA" id="ARBA00022777"/>
    </source>
</evidence>
<dbReference type="Gene3D" id="3.40.50.10440">
    <property type="entry name" value="Dihydroxyacetone kinase, domain 1"/>
    <property type="match status" value="1"/>
</dbReference>
<dbReference type="Proteomes" id="UP000235363">
    <property type="component" value="Unassembled WGS sequence"/>
</dbReference>
<feature type="domain" description="DhaK" evidence="6">
    <location>
        <begin position="7"/>
        <end position="324"/>
    </location>
</feature>
<dbReference type="SMART" id="SM01120">
    <property type="entry name" value="Dak2"/>
    <property type="match status" value="1"/>
</dbReference>
<dbReference type="Pfam" id="PF02734">
    <property type="entry name" value="Dak2"/>
    <property type="match status" value="1"/>
</dbReference>
<comment type="caution">
    <text evidence="7">The sequence shown here is derived from an EMBL/GenBank/DDBJ whole genome shotgun (WGS) entry which is preliminary data.</text>
</comment>
<dbReference type="Gene3D" id="1.25.40.340">
    <property type="match status" value="1"/>
</dbReference>
<evidence type="ECO:0000313" key="8">
    <source>
        <dbReference type="Proteomes" id="UP000235363"/>
    </source>
</evidence>
<organism evidence="7 8">
    <name type="scientific">Corynebacterium xerosis</name>
    <dbReference type="NCBI Taxonomy" id="1725"/>
    <lineage>
        <taxon>Bacteria</taxon>
        <taxon>Bacillati</taxon>
        <taxon>Actinomycetota</taxon>
        <taxon>Actinomycetes</taxon>
        <taxon>Mycobacteriales</taxon>
        <taxon>Corynebacteriaceae</taxon>
        <taxon>Corynebacterium</taxon>
    </lineage>
</organism>
<accession>A0A2N6SY74</accession>
<dbReference type="AlphaFoldDB" id="A0A2N6SY74"/>
<dbReference type="PROSITE" id="PS51481">
    <property type="entry name" value="DHAK"/>
    <property type="match status" value="1"/>
</dbReference>
<evidence type="ECO:0000256" key="2">
    <source>
        <dbReference type="ARBA" id="ARBA00022741"/>
    </source>
</evidence>
<dbReference type="PANTHER" id="PTHR28629">
    <property type="entry name" value="TRIOKINASE/FMN CYCLASE"/>
    <property type="match status" value="1"/>
</dbReference>
<dbReference type="InterPro" id="IPR050861">
    <property type="entry name" value="Dihydroxyacetone_Kinase"/>
</dbReference>
<dbReference type="FunFam" id="3.40.50.10440:FF:000001">
    <property type="entry name" value="Dihydroxyacetone kinase, DhaK subunit"/>
    <property type="match status" value="1"/>
</dbReference>
<evidence type="ECO:0000313" key="7">
    <source>
        <dbReference type="EMBL" id="PMC62019.1"/>
    </source>
</evidence>